<feature type="region of interest" description="Disordered" evidence="7">
    <location>
        <begin position="1592"/>
        <end position="1614"/>
    </location>
</feature>
<dbReference type="SUPFAM" id="SSF57567">
    <property type="entry name" value="Serine protease inhibitors"/>
    <property type="match status" value="4"/>
</dbReference>
<dbReference type="Pfam" id="PF00094">
    <property type="entry name" value="VWD"/>
    <property type="match status" value="4"/>
</dbReference>
<dbReference type="SMART" id="SM00215">
    <property type="entry name" value="VWC_out"/>
    <property type="match status" value="1"/>
</dbReference>
<dbReference type="Ensembl" id="ENSZALT00000028524.1">
    <property type="protein sequence ID" value="ENSZALP00000021894.1"/>
    <property type="gene ID" value="ENSZALG00000017079.1"/>
</dbReference>
<feature type="disulfide bond" evidence="6">
    <location>
        <begin position="2768"/>
        <end position="2817"/>
    </location>
</feature>
<keyword evidence="3" id="KW-0677">Repeat</keyword>
<dbReference type="GO" id="GO:0046556">
    <property type="term" value="F:alpha-L-arabinofuranosidase activity"/>
    <property type="evidence" value="ECO:0007669"/>
    <property type="project" value="InterPro"/>
</dbReference>
<dbReference type="InterPro" id="IPR036195">
    <property type="entry name" value="AbfB_ABD_sf"/>
</dbReference>
<organism evidence="10 11">
    <name type="scientific">Zonotrichia albicollis</name>
    <name type="common">White-throated sparrow</name>
    <name type="synonym">Fringilla albicollis</name>
    <dbReference type="NCBI Taxonomy" id="44394"/>
    <lineage>
        <taxon>Eukaryota</taxon>
        <taxon>Metazoa</taxon>
        <taxon>Chordata</taxon>
        <taxon>Craniata</taxon>
        <taxon>Vertebrata</taxon>
        <taxon>Euteleostomi</taxon>
        <taxon>Archelosauria</taxon>
        <taxon>Archosauria</taxon>
        <taxon>Dinosauria</taxon>
        <taxon>Saurischia</taxon>
        <taxon>Theropoda</taxon>
        <taxon>Coelurosauria</taxon>
        <taxon>Aves</taxon>
        <taxon>Neognathae</taxon>
        <taxon>Neoaves</taxon>
        <taxon>Telluraves</taxon>
        <taxon>Australaves</taxon>
        <taxon>Passeriformes</taxon>
        <taxon>Passerellidae</taxon>
        <taxon>Zonotrichia</taxon>
    </lineage>
</organism>
<dbReference type="InterPro" id="IPR036084">
    <property type="entry name" value="Ser_inhib-like_sf"/>
</dbReference>
<dbReference type="InterPro" id="IPR006207">
    <property type="entry name" value="Cys_knot_C"/>
</dbReference>
<evidence type="ECO:0000256" key="2">
    <source>
        <dbReference type="ARBA" id="ARBA00022525"/>
    </source>
</evidence>
<feature type="domain" description="VWFD" evidence="9">
    <location>
        <begin position="2032"/>
        <end position="2208"/>
    </location>
</feature>
<feature type="domain" description="VWFD" evidence="9">
    <location>
        <begin position="88"/>
        <end position="261"/>
    </location>
</feature>
<dbReference type="InterPro" id="IPR007934">
    <property type="entry name" value="AbfB_ABD"/>
</dbReference>
<dbReference type="Proteomes" id="UP000694413">
    <property type="component" value="Unassembled WGS sequence"/>
</dbReference>
<evidence type="ECO:0000259" key="8">
    <source>
        <dbReference type="PROSITE" id="PS01225"/>
    </source>
</evidence>
<dbReference type="SMART" id="SM00216">
    <property type="entry name" value="VWD"/>
    <property type="match status" value="4"/>
</dbReference>
<dbReference type="PROSITE" id="PS51233">
    <property type="entry name" value="VWFD"/>
    <property type="match status" value="4"/>
</dbReference>
<name>A0A8D2QK91_ZONAL</name>
<evidence type="ECO:0000313" key="10">
    <source>
        <dbReference type="Ensembl" id="ENSZALP00000021894.1"/>
    </source>
</evidence>
<dbReference type="SUPFAM" id="SSF110221">
    <property type="entry name" value="AbfB domain"/>
    <property type="match status" value="1"/>
</dbReference>
<evidence type="ECO:0000256" key="5">
    <source>
        <dbReference type="ARBA" id="ARBA00023180"/>
    </source>
</evidence>
<evidence type="ECO:0000256" key="4">
    <source>
        <dbReference type="ARBA" id="ARBA00023157"/>
    </source>
</evidence>
<dbReference type="InterPro" id="IPR002919">
    <property type="entry name" value="TIL_dom"/>
</dbReference>
<dbReference type="CDD" id="cd19941">
    <property type="entry name" value="TIL"/>
    <property type="match status" value="3"/>
</dbReference>
<reference evidence="10" key="2">
    <citation type="submission" date="2025-09" db="UniProtKB">
        <authorList>
            <consortium name="Ensembl"/>
        </authorList>
    </citation>
    <scope>IDENTIFICATION</scope>
</reference>
<dbReference type="InterPro" id="IPR050780">
    <property type="entry name" value="Mucin_vWF_Thrombospondin_sf"/>
</dbReference>
<dbReference type="FunFam" id="2.10.25.10:FF:000055">
    <property type="entry name" value="alpha-tectorin isoform X1"/>
    <property type="match status" value="1"/>
</dbReference>
<dbReference type="Pfam" id="PF05270">
    <property type="entry name" value="AbfB"/>
    <property type="match status" value="1"/>
</dbReference>
<dbReference type="Gene3D" id="2.10.25.10">
    <property type="entry name" value="Laminin"/>
    <property type="match status" value="4"/>
</dbReference>
<keyword evidence="5" id="KW-0325">Glycoprotein</keyword>
<accession>A0A8D2QK91</accession>
<keyword evidence="11" id="KW-1185">Reference proteome</keyword>
<feature type="domain" description="VWFD" evidence="9">
    <location>
        <begin position="449"/>
        <end position="625"/>
    </location>
</feature>
<feature type="region of interest" description="Disordered" evidence="7">
    <location>
        <begin position="1750"/>
        <end position="1770"/>
    </location>
</feature>
<keyword evidence="2" id="KW-0964">Secreted</keyword>
<evidence type="ECO:0000256" key="3">
    <source>
        <dbReference type="ARBA" id="ARBA00022737"/>
    </source>
</evidence>
<evidence type="ECO:0000256" key="7">
    <source>
        <dbReference type="SAM" id="MobiDB-lite"/>
    </source>
</evidence>
<dbReference type="InterPro" id="IPR014853">
    <property type="entry name" value="VWF/SSPO/ZAN-like_Cys-rich_dom"/>
</dbReference>
<comment type="caution">
    <text evidence="6">Lacks conserved residue(s) required for the propagation of feature annotation.</text>
</comment>
<dbReference type="Pfam" id="PF01826">
    <property type="entry name" value="TIL"/>
    <property type="match status" value="2"/>
</dbReference>
<dbReference type="Gene3D" id="2.80.10.50">
    <property type="match status" value="1"/>
</dbReference>
<dbReference type="PROSITE" id="PS01225">
    <property type="entry name" value="CTCK_2"/>
    <property type="match status" value="1"/>
</dbReference>
<dbReference type="SMART" id="SM00832">
    <property type="entry name" value="C8"/>
    <property type="match status" value="4"/>
</dbReference>
<dbReference type="InterPro" id="IPR058753">
    <property type="entry name" value="TIL_OTOGL_Mucin"/>
</dbReference>
<evidence type="ECO:0000256" key="1">
    <source>
        <dbReference type="ARBA" id="ARBA00004613"/>
    </source>
</evidence>
<dbReference type="SMART" id="SM00041">
    <property type="entry name" value="CT"/>
    <property type="match status" value="1"/>
</dbReference>
<keyword evidence="4 6" id="KW-1015">Disulfide bond</keyword>
<feature type="compositionally biased region" description="Polar residues" evidence="7">
    <location>
        <begin position="1594"/>
        <end position="1613"/>
    </location>
</feature>
<evidence type="ECO:0000259" key="9">
    <source>
        <dbReference type="PROSITE" id="PS51233"/>
    </source>
</evidence>
<dbReference type="PANTHER" id="PTHR11339">
    <property type="entry name" value="EXTRACELLULAR MATRIX GLYCOPROTEIN RELATED"/>
    <property type="match status" value="1"/>
</dbReference>
<evidence type="ECO:0008006" key="12">
    <source>
        <dbReference type="Google" id="ProtNLM"/>
    </source>
</evidence>
<dbReference type="GO" id="GO:0046373">
    <property type="term" value="P:L-arabinose metabolic process"/>
    <property type="evidence" value="ECO:0007669"/>
    <property type="project" value="InterPro"/>
</dbReference>
<sequence length="2839" mass="312547">MPDRCVRREIWLGFWACTRAPTATMTALCLKLPFMLQHLLPPFFYVIIFHSIFCALPHLSSCSYRKTSAVSQVTLLLLVYNTGAERDHICRTWGQYNFETFDGLYYYFSGKSTYALVRHTELDEQSFSIQVNNDPECHSSPYSCKRSISLFFSGDEQIKMSSEVTYKGFGVKLPYVIGNLRIQKLAGYFLVRHQYAFTLAWDGTSAVYIKMAPEYLGKTHGLCGNNNAVLQDDMETSYGKLTDDVTEFVESWQENLPQGTPEWEKSLLSEPPCLTQSHESLQRAYALCNILLHPPFKQCHEYVSPLSFMASCTNDLCMSAADDATWCRALTEYARACAQAGKPLHGWRVHFQQCVITCAEPLTYSECINCCPVSCHQQSQCIGSELHCIDGCYCPDGLIYENGSCVKPMDCPCDYHGSFFEMGSVVYEECNNCTCIGGKWICTNFTCPAECSVSGDTHFMTFDGRRYTFQAPCQYILAKSRTSGMFTVSLQNAPCGQNQDGSCIQSVSLILKQDPKRQVTLAHSGDVLIYDQYKINPPYADELFELQELSSVFLQVKTQIGLQILYDREGLRLYLQVDERWKDDTVGLCGTFNGNTEDDFLSPVGVTESTPELFGNSWKTSSGCVLGHDSSQVDPCDVHLQAASYAAEACSILTKDLFAPCYPYLSPVPYFEQCRRDTCKCGQTCFCSALAHYAHHCRRFGIVIDFRGAVPDCALSCEDTKEYSTCVSTCGRTCQALSVPETCSSDCVEGCACPSGMYLDARTERCVQRNECPCFFQGIDYPPGENVMTSLGKAFVHFPPAHSCPDGQIYINCSNPQVDPELSRERTCENQLLNLTFSAHLPCVSGCVCPPGLVKHGDMCLDADECPCSWKGKEYFPGDKVISACHTCVCQHGSFQCSFQPCPSMCTAYGDRHYRTFDGLTFDFVGTCKVYLVKGTSSTSLSIVIENVDCFSTGIICRKNIFINVGKSLLIFDDETGNPSLSSYIDGLQKMQLWKAGFFTVVHFPDEHITVLWDQRTTVHVQMGHQWQGELTGLCGNFDLKTVNELRTPDNFELTNAQEFGNSWTAVECVDSPDIRNPCSLSPLREPFAKKECGILLSEAFEACHPVIDVTWFYSNCLTDTCGCNQGGDCECFCTSVSAYAHQCCQHGVAVDWRSPRVCPYDCEYFNKALGKGPYKLVSYLDGRSVIAAKLVDGVVFPVKEDDVPGHVVSFMLTSGLYKPKAHDSSLISFETAERPNYFLQLASNNTLVVSKWKKSEDFHNRSTFVIHKNTWLSGYSSFESFAKPGFFIHISASSVGLLKYHHSEEFRLSTLFKLVDVKFKLLSRSTCEWRYDACTSPCFKTCRDPLGKNCQTVPKVEGCIPACPLNMLLDEITQRCVYFEDCITTATTGTTKSYVSLSASVDISPLFPSAASSETSTRIQLISSGSTKVLRVTEPQTATATPAVTTRTEAESKPVATSVFTGASLRTTEMPVKTKIMELSEMATRTLPTKGAQVKPEGLTTSTPSSFESITEKTTAYVPQLPTSPVEVPSYTPSVNLTGASEGTKISVQQSLTTAANVTVTSFSPTLTTSSLLKPVSSATTGAPAVLTKQSDKTAFSPTSTPPVSIGKTTTGPPLGMVQHLTGPPEVLVTTTLGPKMTTLQTQERSSETTFLSFTTHKKEIPKITSPVEHTPAVSAPIPASPASGELKKTFKTVSTAGYPLHKILNTTDVTPLSVKVTSKLTSPFEIATKSTLFSGKISTEYKSALVSSTVKTSPTESESPQRTSITGSPLALLSGTETTLLATLPGKSQVESITTISTGKPSALSSPPSGSLISLNISLPSLPSDGKEALLTTLSPKSTSHEITSLYPRTTIGKSVLTEKTSPVPTFSILSSLLESSSITTVPDEKSLVNITDATFSTTSEFSSQVIITKKIMTGKEKSSLSPSVALPVTMSSHTFSTSQYLGDKLVSSPLTQLLPEVTTTSKYSVETKMVSTPITESECIKHICLDGQLIQVNKSQNCPYNATQPSCGVLGFATQTNGDKCCPKWECACRCTIFSDLSFVTYDGNHLALFKEASYIVSQTPDETITIHVLDCRMSNSNSTSLCLAMLNLTYVSNQIIINRLSRKITVNSRSAWPTVRKYGYKVEDSGFKYAVETPTKIRIQWFHNTGVMIIELNNTREPRALGLCGFCDRSLENDLMLPNRTVLSQSSSPSTFIDSWQVPDTLKYVGEDRHQETNCSVMDCSECLRMVLNQTFSSCHPYIPPEQFCDIWARDTEYIQNPCVSLAAYVAMCNKFNICIDWRSSDYCPFPCSENFSYQPCIAACEVPESCENKDVAPLGSDSCSVLTEGCVCAAGTLLHRTHTAVCIPEEKCACTDSSGAPHAVGEIWRTSLSGCCMQKCVDSETIIPVEHSCSETHSSECQRFAEVALLVPDDQTCCPQKICICNQSLCELLIPECSSLEKLVAYYSEESCCPSYVCECDPEKCEPLEQMPSCQHDQTLIAARVENTCCISYICACGACSDQIPKCQEGEVLIVDGNTTGRCCPTYQCICEIHRCPEFRCMLGMSLVEVWSPEKCCPFRTCECACETIPKPQCKLVWNLSCHYSFNNFLINLFIMRDKVCLSGERGVLLPGQRIVEHSADGICHISYCTNVVDPSTKYYKINTSSIDCAVNCKANQVYQPPKDLTTCCGSCKNLSCLHTFSNGTVTSFKPGAVWISSCIRYECTNTAAGPVLVSSPVGCPPFNETECVKVGGYVVPFLEGCCKTCKEDGKFCKKVTVRMTIRKNDCRSNTPVNIVSCDGKCPSASIYNYNINTYARFCKCCRELGLQRRTVQLYCTSNSTWVSYSIQEPTDCSCQWS</sequence>
<dbReference type="Pfam" id="PF08742">
    <property type="entry name" value="C8"/>
    <property type="match status" value="4"/>
</dbReference>
<protein>
    <recommendedName>
        <fullName evidence="12">Otogelin</fullName>
    </recommendedName>
</protein>
<dbReference type="InterPro" id="IPR001846">
    <property type="entry name" value="VWF_type-D"/>
</dbReference>
<feature type="domain" description="VWFD" evidence="9">
    <location>
        <begin position="904"/>
        <end position="1073"/>
    </location>
</feature>
<dbReference type="PANTHER" id="PTHR11339:SF228">
    <property type="entry name" value="OTOGELIN"/>
    <property type="match status" value="1"/>
</dbReference>
<feature type="compositionally biased region" description="Polar residues" evidence="7">
    <location>
        <begin position="1750"/>
        <end position="1769"/>
    </location>
</feature>
<reference evidence="10" key="1">
    <citation type="submission" date="2025-08" db="UniProtKB">
        <authorList>
            <consortium name="Ensembl"/>
        </authorList>
    </citation>
    <scope>IDENTIFICATION</scope>
</reference>
<comment type="subcellular location">
    <subcellularLocation>
        <location evidence="1">Secreted</location>
    </subcellularLocation>
</comment>
<evidence type="ECO:0000256" key="6">
    <source>
        <dbReference type="PROSITE-ProRule" id="PRU00039"/>
    </source>
</evidence>
<dbReference type="InterPro" id="IPR001007">
    <property type="entry name" value="VWF_dom"/>
</dbReference>
<proteinExistence type="predicted"/>
<feature type="domain" description="CTCK" evidence="8">
    <location>
        <begin position="2754"/>
        <end position="2839"/>
    </location>
</feature>
<dbReference type="GO" id="GO:0005615">
    <property type="term" value="C:extracellular space"/>
    <property type="evidence" value="ECO:0007669"/>
    <property type="project" value="TreeGrafter"/>
</dbReference>
<dbReference type="GO" id="GO:0031012">
    <property type="term" value="C:extracellular matrix"/>
    <property type="evidence" value="ECO:0007669"/>
    <property type="project" value="TreeGrafter"/>
</dbReference>
<evidence type="ECO:0000313" key="11">
    <source>
        <dbReference type="Proteomes" id="UP000694413"/>
    </source>
</evidence>
<dbReference type="Pfam" id="PF25962">
    <property type="entry name" value="TIL_OTOGL_Mucin"/>
    <property type="match status" value="1"/>
</dbReference>